<gene>
    <name evidence="3" type="ORF">IDM40_21390</name>
</gene>
<dbReference type="Proteomes" id="UP000806528">
    <property type="component" value="Unassembled WGS sequence"/>
</dbReference>
<evidence type="ECO:0000256" key="2">
    <source>
        <dbReference type="SAM" id="Phobius"/>
    </source>
</evidence>
<feature type="region of interest" description="Disordered" evidence="1">
    <location>
        <begin position="591"/>
        <end position="614"/>
    </location>
</feature>
<feature type="transmembrane region" description="Helical" evidence="2">
    <location>
        <begin position="37"/>
        <end position="55"/>
    </location>
</feature>
<dbReference type="SUPFAM" id="SSF50998">
    <property type="entry name" value="Quinoprotein alcohol dehydrogenase-like"/>
    <property type="match status" value="1"/>
</dbReference>
<accession>A0ABR9PBL2</accession>
<feature type="transmembrane region" description="Helical" evidence="2">
    <location>
        <begin position="76"/>
        <end position="98"/>
    </location>
</feature>
<feature type="compositionally biased region" description="Acidic residues" evidence="1">
    <location>
        <begin position="288"/>
        <end position="305"/>
    </location>
</feature>
<sequence>MRAAISWVGLGLIAGALAWSPLAVVLASGAPAEGMTEWVGLGTFFSWLLGLYVLTGVVRWRTGETAPATEPRGTGCLVPALLMAAVGIGLAALVHFGWDGEPAVAGPIQANAWLLAISVAAGLLLLTAATERPSPQPLARTFPAFAAGSLAVVLTGGLVNIVHFPQPRHEVADEPTELGEPDPMPERVEEVGWEWEPELGSSVLRVEEGSHGPLVVLTDGVVSLDGTDGSEIWSYRRPYAPHFEVWVDDDHVIVSRAPVVGTEDALVDVLALDTGAPEPGLQGVAQPNEDDADARDELSSDPDEDVVTRTAEHVIRTESGIGADADTQLVSEEIGTGAERWSVPLDDERCGPGTAQWLHGLLVSTHDCRDEEETESAEEAEDDGPGGSDDRGEYEEPAEREYLVRALDPETGEQVWERSWTRSEDDRFHVSSGGPAGAGADPVLLVHFEGWTEEGLVLDPATGEDVFTLPEELRADGTWFDRFLGADSESATYLVDRRGRDAEVEHVDPQGNVLEAVENFPRSVNGDSIEVLDEMLLHQVRSQGRPTVTTTEFGQQAEHRTYERIRLEEPEGDVGWSALVPVPGAVAAVAEADEPEVGDPDKIRTEGAVRGLTP</sequence>
<proteinExistence type="predicted"/>
<feature type="compositionally biased region" description="Acidic residues" evidence="1">
    <location>
        <begin position="370"/>
        <end position="384"/>
    </location>
</feature>
<comment type="caution">
    <text evidence="3">The sequence shown here is derived from an EMBL/GenBank/DDBJ whole genome shotgun (WGS) entry which is preliminary data.</text>
</comment>
<feature type="transmembrane region" description="Helical" evidence="2">
    <location>
        <begin position="142"/>
        <end position="162"/>
    </location>
</feature>
<organism evidence="3 4">
    <name type="scientific">Nocardiopsis coralli</name>
    <dbReference type="NCBI Taxonomy" id="2772213"/>
    <lineage>
        <taxon>Bacteria</taxon>
        <taxon>Bacillati</taxon>
        <taxon>Actinomycetota</taxon>
        <taxon>Actinomycetes</taxon>
        <taxon>Streptosporangiales</taxon>
        <taxon>Nocardiopsidaceae</taxon>
        <taxon>Nocardiopsis</taxon>
    </lineage>
</organism>
<keyword evidence="2" id="KW-0472">Membrane</keyword>
<evidence type="ECO:0000256" key="1">
    <source>
        <dbReference type="SAM" id="MobiDB-lite"/>
    </source>
</evidence>
<keyword evidence="2" id="KW-1133">Transmembrane helix</keyword>
<dbReference type="InterPro" id="IPR011047">
    <property type="entry name" value="Quinoprotein_ADH-like_sf"/>
</dbReference>
<dbReference type="RefSeq" id="WP_193123826.1">
    <property type="nucleotide sequence ID" value="NZ_JADBGI010000022.1"/>
</dbReference>
<feature type="region of interest" description="Disordered" evidence="1">
    <location>
        <begin position="277"/>
        <end position="307"/>
    </location>
</feature>
<protein>
    <submittedName>
        <fullName evidence="3">PQQ-binding-like beta-propeller repeat protein</fullName>
    </submittedName>
</protein>
<keyword evidence="4" id="KW-1185">Reference proteome</keyword>
<dbReference type="Gene3D" id="2.130.10.10">
    <property type="entry name" value="YVTN repeat-like/Quinoprotein amine dehydrogenase"/>
    <property type="match status" value="1"/>
</dbReference>
<dbReference type="EMBL" id="JADBGI010000022">
    <property type="protein sequence ID" value="MBE3001227.1"/>
    <property type="molecule type" value="Genomic_DNA"/>
</dbReference>
<dbReference type="InterPro" id="IPR015943">
    <property type="entry name" value="WD40/YVTN_repeat-like_dom_sf"/>
</dbReference>
<reference evidence="3 4" key="1">
    <citation type="submission" date="2020-09" db="EMBL/GenBank/DDBJ databases">
        <title>Diversity and distribution of actinomycetes associated with coral in the coast of Hainan.</title>
        <authorList>
            <person name="Li F."/>
        </authorList>
    </citation>
    <scope>NUCLEOTIDE SEQUENCE [LARGE SCALE GENOMIC DNA]</scope>
    <source>
        <strain evidence="3 4">HNM0947</strain>
    </source>
</reference>
<name>A0ABR9PBL2_9ACTN</name>
<evidence type="ECO:0000313" key="3">
    <source>
        <dbReference type="EMBL" id="MBE3001227.1"/>
    </source>
</evidence>
<feature type="transmembrane region" description="Helical" evidence="2">
    <location>
        <begin position="110"/>
        <end position="130"/>
    </location>
</feature>
<evidence type="ECO:0000313" key="4">
    <source>
        <dbReference type="Proteomes" id="UP000806528"/>
    </source>
</evidence>
<keyword evidence="2" id="KW-0812">Transmembrane</keyword>
<feature type="region of interest" description="Disordered" evidence="1">
    <location>
        <begin position="368"/>
        <end position="397"/>
    </location>
</feature>